<name>A0A231GX65_9NOCA</name>
<gene>
    <name evidence="3" type="primary">nlhH_5</name>
    <name evidence="3" type="ORF">B7C42_06621</name>
</gene>
<keyword evidence="4" id="KW-1185">Reference proteome</keyword>
<dbReference type="PANTHER" id="PTHR48081:SF8">
    <property type="entry name" value="ALPHA_BETA HYDROLASE FOLD-3 DOMAIN-CONTAINING PROTEIN-RELATED"/>
    <property type="match status" value="1"/>
</dbReference>
<dbReference type="EMBL" id="NGAF01000021">
    <property type="protein sequence ID" value="OXR41223.1"/>
    <property type="molecule type" value="Genomic_DNA"/>
</dbReference>
<reference evidence="3 4" key="1">
    <citation type="submission" date="2017-07" db="EMBL/GenBank/DDBJ databases">
        <title>First draft Genome Sequence of Nocardia cerradoensis isolated from human infection.</title>
        <authorList>
            <person name="Carrasco G."/>
        </authorList>
    </citation>
    <scope>NUCLEOTIDE SEQUENCE [LARGE SCALE GENOMIC DNA]</scope>
    <source>
        <strain evidence="3 4">CNM20130759</strain>
    </source>
</reference>
<dbReference type="PANTHER" id="PTHR48081">
    <property type="entry name" value="AB HYDROLASE SUPERFAMILY PROTEIN C4A8.06C"/>
    <property type="match status" value="1"/>
</dbReference>
<dbReference type="RefSeq" id="WP_094027665.1">
    <property type="nucleotide sequence ID" value="NZ_NGAF01000021.1"/>
</dbReference>
<dbReference type="GO" id="GO:0106435">
    <property type="term" value="F:carboxylesterase activity"/>
    <property type="evidence" value="ECO:0007669"/>
    <property type="project" value="UniProtKB-EC"/>
</dbReference>
<dbReference type="Pfam" id="PF07859">
    <property type="entry name" value="Abhydrolase_3"/>
    <property type="match status" value="1"/>
</dbReference>
<dbReference type="SUPFAM" id="SSF53474">
    <property type="entry name" value="alpha/beta-Hydrolases"/>
    <property type="match status" value="1"/>
</dbReference>
<dbReference type="EC" id="3.1.1.1" evidence="3"/>
<evidence type="ECO:0000313" key="4">
    <source>
        <dbReference type="Proteomes" id="UP000215506"/>
    </source>
</evidence>
<comment type="caution">
    <text evidence="3">The sequence shown here is derived from an EMBL/GenBank/DDBJ whole genome shotgun (WGS) entry which is preliminary data.</text>
</comment>
<dbReference type="InterPro" id="IPR013094">
    <property type="entry name" value="AB_hydrolase_3"/>
</dbReference>
<proteinExistence type="predicted"/>
<evidence type="ECO:0000313" key="3">
    <source>
        <dbReference type="EMBL" id="OXR41223.1"/>
    </source>
</evidence>
<accession>A0A231GX65</accession>
<keyword evidence="1 3" id="KW-0378">Hydrolase</keyword>
<dbReference type="Proteomes" id="UP000215506">
    <property type="component" value="Unassembled WGS sequence"/>
</dbReference>
<evidence type="ECO:0000256" key="1">
    <source>
        <dbReference type="ARBA" id="ARBA00022801"/>
    </source>
</evidence>
<dbReference type="AlphaFoldDB" id="A0A231GX65"/>
<sequence>MASITSADTVPLHPVALSTAERLQRALFIALGRLPRPVLSRVAPPSVNAAGDEMAPEIAAIMKVAQQAGADFSDGSVADAREFVEAEGRIYAETFPRFAIEEDLELGNGLRATRYRAGAQSRGVVLFFHGGGFVLGSRTSYDGPARLIALRGGVDVVSVEYRLAPEDPFPAAVEDAMTAWRHVVAQAPVWGHTAERIVLLGDSAGANLCAVLTHQLRGSAVQPALQVLMYPVTDLTTERDSHREFRDNPALTTKQIQWFSDHYVPRHADRADPRVSPLLYDDFTGLPPALVTVAGFDPLRDEAIAYAGRLRDAGVPTRLLRESGLVHGYISMTKISPASRAAVARVTDAIARALA</sequence>
<dbReference type="Gene3D" id="3.40.50.1820">
    <property type="entry name" value="alpha/beta hydrolase"/>
    <property type="match status" value="1"/>
</dbReference>
<feature type="domain" description="Alpha/beta hydrolase fold-3" evidence="2">
    <location>
        <begin position="125"/>
        <end position="330"/>
    </location>
</feature>
<evidence type="ECO:0000259" key="2">
    <source>
        <dbReference type="Pfam" id="PF07859"/>
    </source>
</evidence>
<dbReference type="InterPro" id="IPR050300">
    <property type="entry name" value="GDXG_lipolytic_enzyme"/>
</dbReference>
<protein>
    <submittedName>
        <fullName evidence="3">Carboxylesterase NlhH</fullName>
        <ecNumber evidence="3">3.1.1.1</ecNumber>
    </submittedName>
</protein>
<dbReference type="InterPro" id="IPR029058">
    <property type="entry name" value="AB_hydrolase_fold"/>
</dbReference>
<organism evidence="3 4">
    <name type="scientific">Nocardia cerradoensis</name>
    <dbReference type="NCBI Taxonomy" id="85688"/>
    <lineage>
        <taxon>Bacteria</taxon>
        <taxon>Bacillati</taxon>
        <taxon>Actinomycetota</taxon>
        <taxon>Actinomycetes</taxon>
        <taxon>Mycobacteriales</taxon>
        <taxon>Nocardiaceae</taxon>
        <taxon>Nocardia</taxon>
    </lineage>
</organism>